<dbReference type="PANTHER" id="PTHR22617">
    <property type="entry name" value="CHEMOTAXIS SENSOR HISTIDINE KINASE-RELATED"/>
    <property type="match status" value="1"/>
</dbReference>
<evidence type="ECO:0000259" key="1">
    <source>
        <dbReference type="PROSITE" id="PS50851"/>
    </source>
</evidence>
<evidence type="ECO:0000313" key="2">
    <source>
        <dbReference type="EMBL" id="QTX33281.1"/>
    </source>
</evidence>
<dbReference type="AlphaFoldDB" id="A0A9Q7EZT5"/>
<dbReference type="PANTHER" id="PTHR22617:SF23">
    <property type="entry name" value="CHEMOTAXIS PROTEIN CHEW"/>
    <property type="match status" value="1"/>
</dbReference>
<sequence>MKRRQRVRLRSGQKGSGEIMSERQIVVFSLGKEHFGVDIAGVREIVRFSGCRSLPGAPSFVLGLIQLRGELVTLVDLAARFALAPPERDDAQRKVIIVRQGTKQIGIVVDGVSEILRVDDDEIRPVDELAFMESPVDTSQITGVAAIDDRLVVLLDLARVLSERERERLESSLDG</sequence>
<evidence type="ECO:0000313" key="3">
    <source>
        <dbReference type="Proteomes" id="UP000671879"/>
    </source>
</evidence>
<protein>
    <submittedName>
        <fullName evidence="2">Purine-binding chemotaxis protein CheW</fullName>
    </submittedName>
</protein>
<name>A0A9Q7EZT5_9BACT</name>
<dbReference type="InterPro" id="IPR039315">
    <property type="entry name" value="CheW"/>
</dbReference>
<dbReference type="Pfam" id="PF01584">
    <property type="entry name" value="CheW"/>
    <property type="match status" value="1"/>
</dbReference>
<dbReference type="GO" id="GO:0006935">
    <property type="term" value="P:chemotaxis"/>
    <property type="evidence" value="ECO:0007669"/>
    <property type="project" value="InterPro"/>
</dbReference>
<accession>A0A9Q7EZT5</accession>
<gene>
    <name evidence="2" type="ORF">KAR29_05195</name>
</gene>
<keyword evidence="3" id="KW-1185">Reference proteome</keyword>
<dbReference type="SMART" id="SM00260">
    <property type="entry name" value="CheW"/>
    <property type="match status" value="1"/>
</dbReference>
<dbReference type="Proteomes" id="UP000671879">
    <property type="component" value="Chromosome"/>
</dbReference>
<reference evidence="3" key="1">
    <citation type="submission" date="2021-04" db="EMBL/GenBank/DDBJ databases">
        <title>A novel Synergistetes isolate from a pyrite-forming mixed culture.</title>
        <authorList>
            <person name="Bunk B."/>
            <person name="Sproer C."/>
            <person name="Spring S."/>
            <person name="Pester M."/>
        </authorList>
    </citation>
    <scope>NUCLEOTIDE SEQUENCE [LARGE SCALE GENOMIC DNA]</scope>
    <source>
        <strain evidence="3">J.5.4.2-T.3.5.2</strain>
    </source>
</reference>
<dbReference type="GO" id="GO:0005829">
    <property type="term" value="C:cytosol"/>
    <property type="evidence" value="ECO:0007669"/>
    <property type="project" value="TreeGrafter"/>
</dbReference>
<dbReference type="SUPFAM" id="SSF50341">
    <property type="entry name" value="CheW-like"/>
    <property type="match status" value="1"/>
</dbReference>
<dbReference type="EMBL" id="CP072943">
    <property type="protein sequence ID" value="QTX33281.1"/>
    <property type="molecule type" value="Genomic_DNA"/>
</dbReference>
<dbReference type="GO" id="GO:0007165">
    <property type="term" value="P:signal transduction"/>
    <property type="evidence" value="ECO:0007669"/>
    <property type="project" value="InterPro"/>
</dbReference>
<feature type="domain" description="CheW-like" evidence="1">
    <location>
        <begin position="22"/>
        <end position="166"/>
    </location>
</feature>
<proteinExistence type="predicted"/>
<dbReference type="RefSeq" id="WP_274374559.1">
    <property type="nucleotide sequence ID" value="NZ_CP072943.1"/>
</dbReference>
<dbReference type="PROSITE" id="PS50851">
    <property type="entry name" value="CHEW"/>
    <property type="match status" value="1"/>
</dbReference>
<dbReference type="InterPro" id="IPR002545">
    <property type="entry name" value="CheW-lke_dom"/>
</dbReference>
<dbReference type="Gene3D" id="2.30.30.40">
    <property type="entry name" value="SH3 Domains"/>
    <property type="match status" value="1"/>
</dbReference>
<dbReference type="Gene3D" id="2.40.50.180">
    <property type="entry name" value="CheA-289, Domain 4"/>
    <property type="match status" value="1"/>
</dbReference>
<dbReference type="KEGG" id="aram:KAR29_05195"/>
<dbReference type="InterPro" id="IPR036061">
    <property type="entry name" value="CheW-like_dom_sf"/>
</dbReference>
<organism evidence="2 3">
    <name type="scientific">Aminithiophilus ramosus</name>
    <dbReference type="NCBI Taxonomy" id="3029084"/>
    <lineage>
        <taxon>Bacteria</taxon>
        <taxon>Thermotogati</taxon>
        <taxon>Synergistota</taxon>
        <taxon>Synergistia</taxon>
        <taxon>Synergistales</taxon>
        <taxon>Aminithiophilaceae</taxon>
        <taxon>Aminithiophilus</taxon>
    </lineage>
</organism>